<sequence length="164" mass="17520">MVAGNVVVEEGVIAQHAVGQKMALPQPDIGGGAAVNMAQAELGKHQPLFGVIQRQQHIELAAVQPPTIIHIGLQFHRAVALQPVLQGLVGFTDRPAAQLTFGAVHNIAIFQHPRRPGGGTRQPVRGRVLLRRRGEIFRGIGLPQPLRQPLTGLGLGHLNFITGP</sequence>
<evidence type="ECO:0000313" key="2">
    <source>
        <dbReference type="Proteomes" id="UP000194204"/>
    </source>
</evidence>
<organism evidence="1 2">
    <name type="scientific">Xenorhabdus beddingii</name>
    <dbReference type="NCBI Taxonomy" id="40578"/>
    <lineage>
        <taxon>Bacteria</taxon>
        <taxon>Pseudomonadati</taxon>
        <taxon>Pseudomonadota</taxon>
        <taxon>Gammaproteobacteria</taxon>
        <taxon>Enterobacterales</taxon>
        <taxon>Morganellaceae</taxon>
        <taxon>Xenorhabdus</taxon>
    </lineage>
</organism>
<protein>
    <submittedName>
        <fullName evidence="1">Uncharacterized protein</fullName>
    </submittedName>
</protein>
<dbReference type="AlphaFoldDB" id="A0A1Y2S909"/>
<name>A0A1Y2S909_9GAMM</name>
<evidence type="ECO:0000313" key="1">
    <source>
        <dbReference type="EMBL" id="OTA14183.1"/>
    </source>
</evidence>
<dbReference type="Proteomes" id="UP000194204">
    <property type="component" value="Unassembled WGS sequence"/>
</dbReference>
<dbReference type="EMBL" id="MUBK01000096">
    <property type="protein sequence ID" value="OTA14183.1"/>
    <property type="molecule type" value="Genomic_DNA"/>
</dbReference>
<comment type="caution">
    <text evidence="1">The sequence shown here is derived from an EMBL/GenBank/DDBJ whole genome shotgun (WGS) entry which is preliminary data.</text>
</comment>
<accession>A0A1Y2S909</accession>
<proteinExistence type="predicted"/>
<keyword evidence="2" id="KW-1185">Reference proteome</keyword>
<gene>
    <name evidence="1" type="ORF">Xbed_03724</name>
</gene>
<reference evidence="1 2" key="1">
    <citation type="submission" date="2017-01" db="EMBL/GenBank/DDBJ databases">
        <title>Deconstructing symbiosis and pathogenesis requirements using a combined genomic-metabolomic approach.</title>
        <authorList>
            <person name="Tobias N.J."/>
            <person name="Wolff H."/>
            <person name="Djahanschiri B."/>
            <person name="Ebersberger I."/>
            <person name="Bode H.B."/>
        </authorList>
    </citation>
    <scope>NUCLEOTIDE SEQUENCE [LARGE SCALE GENOMIC DNA]</scope>
    <source>
        <strain evidence="1 2">DSM 4764</strain>
    </source>
</reference>